<dbReference type="Proteomes" id="UP000222163">
    <property type="component" value="Unassembled WGS sequence"/>
</dbReference>
<reference evidence="3 4" key="1">
    <citation type="journal article" date="2016" name="Nat. Commun.">
        <title>Microbial interactions lead to rapid micro-scale successions on model marine particles.</title>
        <authorList>
            <person name="Datta M.S."/>
            <person name="Sliwerska E."/>
            <person name="Gore J."/>
            <person name="Polz M.F."/>
            <person name="Cordero O.X."/>
        </authorList>
    </citation>
    <scope>NUCLEOTIDE SEQUENCE [LARGE SCALE GENOMIC DNA]</scope>
    <source>
        <strain evidence="3 4">4G03</strain>
    </source>
</reference>
<sequence>MKKTMRSLTFVILYIFSGLQTTFGQNETDIIMGSKFVIKSNILGEERTCLISLPDSYNESSEVDKRYPVIILLDGNTHFKIASGILHFMSSNRNQNNLIPESIIIAIENVDRERDFTVTKIKTKRPNNMGGGRIFLNFIEKELLPYIDKKYKTKPFRTLIGHSLGGLLTLNSYMDKNSVFNAYISIDPSIWWNEEMMKNKVDAISSISLDKKLYIATANQGEANYKRNKQRHDSIYTLIKKKSDKPLNIEIEYFENENHRSVPLIALYQGLKYLNLEE</sequence>
<dbReference type="AlphaFoldDB" id="A0A2G1BUF4"/>
<dbReference type="EMBL" id="PDUU01000006">
    <property type="protein sequence ID" value="PHN97690.1"/>
    <property type="molecule type" value="Genomic_DNA"/>
</dbReference>
<evidence type="ECO:0000313" key="4">
    <source>
        <dbReference type="Proteomes" id="UP000222163"/>
    </source>
</evidence>
<dbReference type="SUPFAM" id="SSF53474">
    <property type="entry name" value="alpha/beta-Hydrolases"/>
    <property type="match status" value="1"/>
</dbReference>
<dbReference type="InterPro" id="IPR000801">
    <property type="entry name" value="Esterase-like"/>
</dbReference>
<dbReference type="Gene3D" id="3.40.50.1820">
    <property type="entry name" value="alpha/beta hydrolase"/>
    <property type="match status" value="1"/>
</dbReference>
<protein>
    <submittedName>
        <fullName evidence="3">Esterase</fullName>
    </submittedName>
</protein>
<evidence type="ECO:0000313" key="3">
    <source>
        <dbReference type="EMBL" id="PHN97690.1"/>
    </source>
</evidence>
<organism evidence="3 4">
    <name type="scientific">Tenacibaculum discolor</name>
    <dbReference type="NCBI Taxonomy" id="361581"/>
    <lineage>
        <taxon>Bacteria</taxon>
        <taxon>Pseudomonadati</taxon>
        <taxon>Bacteroidota</taxon>
        <taxon>Flavobacteriia</taxon>
        <taxon>Flavobacteriales</taxon>
        <taxon>Flavobacteriaceae</taxon>
        <taxon>Tenacibaculum</taxon>
    </lineage>
</organism>
<dbReference type="InterPro" id="IPR052558">
    <property type="entry name" value="Siderophore_Hydrolase_D"/>
</dbReference>
<evidence type="ECO:0000256" key="1">
    <source>
        <dbReference type="ARBA" id="ARBA00005622"/>
    </source>
</evidence>
<keyword evidence="2" id="KW-0378">Hydrolase</keyword>
<proteinExistence type="inferred from homology"/>
<dbReference type="PANTHER" id="PTHR40841:SF2">
    <property type="entry name" value="SIDEROPHORE-DEGRADING ESTERASE (EUROFUNG)"/>
    <property type="match status" value="1"/>
</dbReference>
<comment type="caution">
    <text evidence="3">The sequence shown here is derived from an EMBL/GenBank/DDBJ whole genome shotgun (WGS) entry which is preliminary data.</text>
</comment>
<gene>
    <name evidence="3" type="ORF">CSC81_08800</name>
</gene>
<name>A0A2G1BUF4_9FLAO</name>
<dbReference type="Pfam" id="PF00756">
    <property type="entry name" value="Esterase"/>
    <property type="match status" value="1"/>
</dbReference>
<dbReference type="PANTHER" id="PTHR40841">
    <property type="entry name" value="SIDEROPHORE TRIACETYLFUSARININE C ESTERASE"/>
    <property type="match status" value="1"/>
</dbReference>
<accession>A0A2G1BUF4</accession>
<dbReference type="GO" id="GO:0016788">
    <property type="term" value="F:hydrolase activity, acting on ester bonds"/>
    <property type="evidence" value="ECO:0007669"/>
    <property type="project" value="TreeGrafter"/>
</dbReference>
<dbReference type="InterPro" id="IPR029058">
    <property type="entry name" value="AB_hydrolase_fold"/>
</dbReference>
<comment type="similarity">
    <text evidence="1">Belongs to the esterase D family.</text>
</comment>
<evidence type="ECO:0000256" key="2">
    <source>
        <dbReference type="ARBA" id="ARBA00022801"/>
    </source>
</evidence>